<dbReference type="Pfam" id="PF03478">
    <property type="entry name" value="Beta-prop_KIB1-4"/>
    <property type="match status" value="1"/>
</dbReference>
<dbReference type="HOGENOM" id="CLU_019286_11_0_1"/>
<evidence type="ECO:0000313" key="3">
    <source>
        <dbReference type="Proteomes" id="UP000026962"/>
    </source>
</evidence>
<dbReference type="InterPro" id="IPR050942">
    <property type="entry name" value="F-box_BR-signaling"/>
</dbReference>
<reference evidence="2" key="1">
    <citation type="submission" date="2015-04" db="UniProtKB">
        <authorList>
            <consortium name="EnsemblPlants"/>
        </authorList>
    </citation>
    <scope>IDENTIFICATION</scope>
</reference>
<reference evidence="2" key="2">
    <citation type="submission" date="2018-05" db="EMBL/GenBank/DDBJ databases">
        <title>OpunRS2 (Oryza punctata Reference Sequence Version 2).</title>
        <authorList>
            <person name="Zhang J."/>
            <person name="Kudrna D."/>
            <person name="Lee S."/>
            <person name="Talag J."/>
            <person name="Welchert J."/>
            <person name="Wing R.A."/>
        </authorList>
    </citation>
    <scope>NUCLEOTIDE SEQUENCE [LARGE SCALE GENOMIC DNA]</scope>
</reference>
<proteinExistence type="predicted"/>
<dbReference type="eggNOG" id="ENOG502QS0H">
    <property type="taxonomic scope" value="Eukaryota"/>
</dbReference>
<dbReference type="AlphaFoldDB" id="A0A0E0KMQ2"/>
<evidence type="ECO:0000313" key="2">
    <source>
        <dbReference type="EnsemblPlants" id="OPUNC04G02360.1"/>
    </source>
</evidence>
<dbReference type="OMA" id="MCHRSYL"/>
<dbReference type="Gramene" id="OPUNC04G02360.1">
    <property type="protein sequence ID" value="OPUNC04G02360.1"/>
    <property type="gene ID" value="OPUNC04G02360"/>
</dbReference>
<dbReference type="InterPro" id="IPR005174">
    <property type="entry name" value="KIB1-4_b-propeller"/>
</dbReference>
<organism evidence="2">
    <name type="scientific">Oryza punctata</name>
    <name type="common">Red rice</name>
    <dbReference type="NCBI Taxonomy" id="4537"/>
    <lineage>
        <taxon>Eukaryota</taxon>
        <taxon>Viridiplantae</taxon>
        <taxon>Streptophyta</taxon>
        <taxon>Embryophyta</taxon>
        <taxon>Tracheophyta</taxon>
        <taxon>Spermatophyta</taxon>
        <taxon>Magnoliopsida</taxon>
        <taxon>Liliopsida</taxon>
        <taxon>Poales</taxon>
        <taxon>Poaceae</taxon>
        <taxon>BOP clade</taxon>
        <taxon>Oryzoideae</taxon>
        <taxon>Oryzeae</taxon>
        <taxon>Oryzinae</taxon>
        <taxon>Oryza</taxon>
    </lineage>
</organism>
<dbReference type="PANTHER" id="PTHR44259">
    <property type="entry name" value="OS07G0183000 PROTEIN-RELATED"/>
    <property type="match status" value="1"/>
</dbReference>
<feature type="domain" description="KIB1-4 beta-propeller" evidence="1">
    <location>
        <begin position="72"/>
        <end position="358"/>
    </location>
</feature>
<keyword evidence="3" id="KW-1185">Reference proteome</keyword>
<dbReference type="Proteomes" id="UP000026962">
    <property type="component" value="Chromosome 4"/>
</dbReference>
<dbReference type="STRING" id="4537.A0A0E0KMQ2"/>
<dbReference type="EnsemblPlants" id="OPUNC04G02360.1">
    <property type="protein sequence ID" value="OPUNC04G02360.1"/>
    <property type="gene ID" value="OPUNC04G02360"/>
</dbReference>
<name>A0A0E0KMQ2_ORYPU</name>
<sequence>MASVRSLPDWSSGLPRELLEIIAKKLPSGEDAASFRSVCSPWRAALPFARFAPLLLLPLLFDPTSPPEAATFYSLVEEKTVVLPLPELHGKVVVGASCGWLALVDDATAVSLLNPFTGSGVALPPADQRVAASSSRSLEMAGDGDDGGGRWVVRCSSGDVSPVTLDKMREVFFSEIVLSTTPGGGGGCVAMAVLADSSEVAFCRVGHTAWTLIETNVECCVSTVVHCHGSFLAIGCLGEVSTINIAGDRATPSPARSVSSSLPEAAEMCHRSYLEVNGQLHLVGVPIRAFHGEWPFGHHAVVYKCDLTAGETPVWSMVTDAGDMAMFMSKNFNSGFGGVGVSKIKRNFIYLSEPMYGDQGDGTDHSLELVDIATGTSENIGYPTIHGSEVTNVEIAKDLSEEKQLLI</sequence>
<dbReference type="PANTHER" id="PTHR44259:SF111">
    <property type="entry name" value="OS04G0167600 PROTEIN"/>
    <property type="match status" value="1"/>
</dbReference>
<accession>A0A0E0KMQ2</accession>
<evidence type="ECO:0000259" key="1">
    <source>
        <dbReference type="Pfam" id="PF03478"/>
    </source>
</evidence>
<protein>
    <recommendedName>
        <fullName evidence="1">KIB1-4 beta-propeller domain-containing protein</fullName>
    </recommendedName>
</protein>